<protein>
    <submittedName>
        <fullName evidence="6">Unannotated protein</fullName>
    </submittedName>
</protein>
<gene>
    <name evidence="6" type="ORF">UFOPK1493_01600</name>
</gene>
<feature type="domain" description="Solute-binding protein family 5" evidence="5">
    <location>
        <begin position="142"/>
        <end position="520"/>
    </location>
</feature>
<evidence type="ECO:0000313" key="6">
    <source>
        <dbReference type="EMBL" id="CAB4558567.1"/>
    </source>
</evidence>
<dbReference type="CDD" id="cd00995">
    <property type="entry name" value="PBP2_NikA_DppA_OppA_like"/>
    <property type="match status" value="1"/>
</dbReference>
<comment type="similarity">
    <text evidence="1">Belongs to the bacterial solute-binding protein 5 family.</text>
</comment>
<keyword evidence="3" id="KW-0732">Signal</keyword>
<name>A0A6J6D403_9ZZZZ</name>
<dbReference type="PANTHER" id="PTHR30290:SF9">
    <property type="entry name" value="OLIGOPEPTIDE-BINDING PROTEIN APPA"/>
    <property type="match status" value="1"/>
</dbReference>
<sequence>MHFQRRGTRVTPHRSTRHRSGKLLAAALVTIGLVAGACSRKEDETAVEPDTTEAATEDTAATGDTEPATDGTDAATETTAATEDTEPAAPAKDPVYGGTLVVSGEAEVANPWTPAAMQCDSYCQQRARTFYDPLVTLDENLEVKGVLLEGWEANDDFTEFTFKVREGISFHDGTPLNAEAVVYNLQATGTGLLVSNAITDYGRNEDGSLAIEATGEFEFTIKTGKSGDLSQPRPWPNLPATLGGQLGLIASPTWLEAVAAGTGDPIQAVGTGPFILESYAPRDKLVVTRNPDYWQSDANGNQLPYLDSLEFRVIEDSETAGEALQSGEIDIFSTSSAIVISEFRGLADEFPMNEQDTFAETNYILLNLDKASPLQDKRVRCALFKAIDRQELIDLTADGILQVANGLFSPGQEGYLEDNGVDTSQDIEGAQALIDEYVAEVGPVTGLKYGTTVSAINAQTADLLQGYWAEIGVDVEIIQVPQDQFITTALFGDPNFFMYGWRNHAGTSIDSQYFWWHSSAAPPDGQLALNFGRLRDPVVDENLELARGELDPDQRREYAEEVNRRMAGECFSFAGSWTLWGTPRHPKIQGLGEWVLPDGSKSRDGAGFSGQFYTHTLWIDPELA</sequence>
<dbReference type="EMBL" id="CAEZSR010000050">
    <property type="protein sequence ID" value="CAB4558567.1"/>
    <property type="molecule type" value="Genomic_DNA"/>
</dbReference>
<dbReference type="Gene3D" id="3.10.105.10">
    <property type="entry name" value="Dipeptide-binding Protein, Domain 3"/>
    <property type="match status" value="1"/>
</dbReference>
<proteinExistence type="inferred from homology"/>
<keyword evidence="2" id="KW-0813">Transport</keyword>
<feature type="region of interest" description="Disordered" evidence="4">
    <location>
        <begin position="40"/>
        <end position="96"/>
    </location>
</feature>
<dbReference type="Pfam" id="PF00496">
    <property type="entry name" value="SBP_bac_5"/>
    <property type="match status" value="1"/>
</dbReference>
<reference evidence="6" key="1">
    <citation type="submission" date="2020-05" db="EMBL/GenBank/DDBJ databases">
        <authorList>
            <person name="Chiriac C."/>
            <person name="Salcher M."/>
            <person name="Ghai R."/>
            <person name="Kavagutti S V."/>
        </authorList>
    </citation>
    <scope>NUCLEOTIDE SEQUENCE</scope>
</reference>
<evidence type="ECO:0000256" key="4">
    <source>
        <dbReference type="SAM" id="MobiDB-lite"/>
    </source>
</evidence>
<evidence type="ECO:0000256" key="3">
    <source>
        <dbReference type="ARBA" id="ARBA00022729"/>
    </source>
</evidence>
<dbReference type="PANTHER" id="PTHR30290">
    <property type="entry name" value="PERIPLASMIC BINDING COMPONENT OF ABC TRANSPORTER"/>
    <property type="match status" value="1"/>
</dbReference>
<dbReference type="InterPro" id="IPR000914">
    <property type="entry name" value="SBP_5_dom"/>
</dbReference>
<dbReference type="Gene3D" id="3.40.190.10">
    <property type="entry name" value="Periplasmic binding protein-like II"/>
    <property type="match status" value="1"/>
</dbReference>
<dbReference type="SUPFAM" id="SSF53850">
    <property type="entry name" value="Periplasmic binding protein-like II"/>
    <property type="match status" value="1"/>
</dbReference>
<accession>A0A6J6D403</accession>
<dbReference type="GO" id="GO:0015833">
    <property type="term" value="P:peptide transport"/>
    <property type="evidence" value="ECO:0007669"/>
    <property type="project" value="TreeGrafter"/>
</dbReference>
<evidence type="ECO:0000256" key="1">
    <source>
        <dbReference type="ARBA" id="ARBA00005695"/>
    </source>
</evidence>
<organism evidence="6">
    <name type="scientific">freshwater metagenome</name>
    <dbReference type="NCBI Taxonomy" id="449393"/>
    <lineage>
        <taxon>unclassified sequences</taxon>
        <taxon>metagenomes</taxon>
        <taxon>ecological metagenomes</taxon>
    </lineage>
</organism>
<evidence type="ECO:0000256" key="2">
    <source>
        <dbReference type="ARBA" id="ARBA00022448"/>
    </source>
</evidence>
<dbReference type="GO" id="GO:1904680">
    <property type="term" value="F:peptide transmembrane transporter activity"/>
    <property type="evidence" value="ECO:0007669"/>
    <property type="project" value="TreeGrafter"/>
</dbReference>
<evidence type="ECO:0000259" key="5">
    <source>
        <dbReference type="Pfam" id="PF00496"/>
    </source>
</evidence>
<dbReference type="InterPro" id="IPR039424">
    <property type="entry name" value="SBP_5"/>
</dbReference>
<dbReference type="AlphaFoldDB" id="A0A6J6D403"/>
<feature type="compositionally biased region" description="Low complexity" evidence="4">
    <location>
        <begin position="52"/>
        <end position="91"/>
    </location>
</feature>
<feature type="region of interest" description="Disordered" evidence="4">
    <location>
        <begin position="1"/>
        <end position="21"/>
    </location>
</feature>